<dbReference type="OrthoDB" id="9795145at2"/>
<comment type="subcellular location">
    <subcellularLocation>
        <location evidence="5">Cytoplasm</location>
    </subcellularLocation>
</comment>
<evidence type="ECO:0000256" key="2">
    <source>
        <dbReference type="ARBA" id="ARBA00022448"/>
    </source>
</evidence>
<keyword evidence="3 5" id="KW-0653">Protein transport</keyword>
<dbReference type="PANTHER" id="PTHR36918">
    <property type="match status" value="1"/>
</dbReference>
<dbReference type="Gene3D" id="3.10.420.10">
    <property type="entry name" value="SecB-like"/>
    <property type="match status" value="1"/>
</dbReference>
<reference evidence="6 7" key="1">
    <citation type="submission" date="2013-03" db="EMBL/GenBank/DDBJ databases">
        <title>Salinisphaera hydrothermalis C41B8 Genome Sequencing.</title>
        <authorList>
            <person name="Li C."/>
            <person name="Lai Q."/>
            <person name="Shao Z."/>
        </authorList>
    </citation>
    <scope>NUCLEOTIDE SEQUENCE [LARGE SCALE GENOMIC DNA]</scope>
    <source>
        <strain evidence="6 7">C41B8</strain>
    </source>
</reference>
<dbReference type="HAMAP" id="MF_00821">
    <property type="entry name" value="SecB"/>
    <property type="match status" value="1"/>
</dbReference>
<dbReference type="SUPFAM" id="SSF54611">
    <property type="entry name" value="SecB-like"/>
    <property type="match status" value="1"/>
</dbReference>
<comment type="caution">
    <text evidence="6">The sequence shown here is derived from an EMBL/GenBank/DDBJ whole genome shotgun (WGS) entry which is preliminary data.</text>
</comment>
<dbReference type="NCBIfam" id="TIGR00809">
    <property type="entry name" value="secB"/>
    <property type="match status" value="1"/>
</dbReference>
<sequence length="164" mass="18336">MAEDNGSQNEQPEAQRQVGLQKIYVRDASIEVPDGPRVFTEEYNPEVNVDLNTQIQSLSEETHQVILTVTVTAKQGERTAYIVEVQQAGVFQIEGFEADDERDHVLGAYCPSILFPYIRESVGDMVQRAGFPHFLLQPVNFDLLYAQHRASEDGTPSDASQATH</sequence>
<dbReference type="RefSeq" id="WP_037339702.1">
    <property type="nucleotide sequence ID" value="NZ_APNK01000027.1"/>
</dbReference>
<dbReference type="PATRIC" id="fig|1304275.5.peg.2955"/>
<evidence type="ECO:0000256" key="3">
    <source>
        <dbReference type="ARBA" id="ARBA00022927"/>
    </source>
</evidence>
<dbReference type="InterPro" id="IPR035958">
    <property type="entry name" value="SecB-like_sf"/>
</dbReference>
<dbReference type="GO" id="GO:0006457">
    <property type="term" value="P:protein folding"/>
    <property type="evidence" value="ECO:0007669"/>
    <property type="project" value="UniProtKB-UniRule"/>
</dbReference>
<dbReference type="EMBL" id="APNK01000027">
    <property type="protein sequence ID" value="KEZ76536.1"/>
    <property type="molecule type" value="Genomic_DNA"/>
</dbReference>
<accession>A0A084IIK2</accession>
<dbReference type="eggNOG" id="COG1952">
    <property type="taxonomic scope" value="Bacteria"/>
</dbReference>
<comment type="function">
    <text evidence="5">One of the proteins required for the normal export of preproteins out of the cell cytoplasm. It is a molecular chaperone that binds to a subset of precursor proteins, maintaining them in a translocation-competent state. It also specifically binds to its receptor SecA.</text>
</comment>
<evidence type="ECO:0000313" key="6">
    <source>
        <dbReference type="EMBL" id="KEZ76536.1"/>
    </source>
</evidence>
<dbReference type="STRING" id="1304275.C41B8_14455"/>
<keyword evidence="7" id="KW-1185">Reference proteome</keyword>
<dbReference type="GO" id="GO:0005737">
    <property type="term" value="C:cytoplasm"/>
    <property type="evidence" value="ECO:0007669"/>
    <property type="project" value="UniProtKB-SubCell"/>
</dbReference>
<dbReference type="GO" id="GO:0015031">
    <property type="term" value="P:protein transport"/>
    <property type="evidence" value="ECO:0007669"/>
    <property type="project" value="UniProtKB-UniRule"/>
</dbReference>
<dbReference type="InterPro" id="IPR003708">
    <property type="entry name" value="SecB"/>
</dbReference>
<dbReference type="AlphaFoldDB" id="A0A084IIK2"/>
<dbReference type="GO" id="GO:0051262">
    <property type="term" value="P:protein tetramerization"/>
    <property type="evidence" value="ECO:0007669"/>
    <property type="project" value="InterPro"/>
</dbReference>
<evidence type="ECO:0000256" key="5">
    <source>
        <dbReference type="HAMAP-Rule" id="MF_00821"/>
    </source>
</evidence>
<keyword evidence="2 5" id="KW-0813">Transport</keyword>
<name>A0A084IIK2_SALHC</name>
<comment type="similarity">
    <text evidence="1 5">Belongs to the SecB family.</text>
</comment>
<evidence type="ECO:0000256" key="1">
    <source>
        <dbReference type="ARBA" id="ARBA00009990"/>
    </source>
</evidence>
<comment type="subunit">
    <text evidence="5">Homotetramer, a dimer of dimers. One homotetramer interacts with 1 SecA dimer.</text>
</comment>
<protein>
    <recommendedName>
        <fullName evidence="5">Protein-export protein SecB</fullName>
    </recommendedName>
</protein>
<dbReference type="NCBIfam" id="NF004393">
    <property type="entry name" value="PRK05751.1-4"/>
    <property type="match status" value="1"/>
</dbReference>
<keyword evidence="4 5" id="KW-0811">Translocation</keyword>
<keyword evidence="5" id="KW-0143">Chaperone</keyword>
<gene>
    <name evidence="5" type="primary">secB</name>
    <name evidence="6" type="ORF">C41B8_14455</name>
</gene>
<proteinExistence type="inferred from homology"/>
<keyword evidence="5" id="KW-0963">Cytoplasm</keyword>
<dbReference type="PRINTS" id="PR01594">
    <property type="entry name" value="SECBCHAPRONE"/>
</dbReference>
<dbReference type="GO" id="GO:0051082">
    <property type="term" value="F:unfolded protein binding"/>
    <property type="evidence" value="ECO:0007669"/>
    <property type="project" value="InterPro"/>
</dbReference>
<organism evidence="6 7">
    <name type="scientific">Salinisphaera hydrothermalis (strain C41B8)</name>
    <dbReference type="NCBI Taxonomy" id="1304275"/>
    <lineage>
        <taxon>Bacteria</taxon>
        <taxon>Pseudomonadati</taxon>
        <taxon>Pseudomonadota</taxon>
        <taxon>Gammaproteobacteria</taxon>
        <taxon>Salinisphaerales</taxon>
        <taxon>Salinisphaeraceae</taxon>
        <taxon>Salinisphaera</taxon>
    </lineage>
</organism>
<evidence type="ECO:0000313" key="7">
    <source>
        <dbReference type="Proteomes" id="UP000028302"/>
    </source>
</evidence>
<evidence type="ECO:0000256" key="4">
    <source>
        <dbReference type="ARBA" id="ARBA00023010"/>
    </source>
</evidence>
<dbReference type="Pfam" id="PF02556">
    <property type="entry name" value="SecB"/>
    <property type="match status" value="1"/>
</dbReference>
<dbReference type="PANTHER" id="PTHR36918:SF1">
    <property type="entry name" value="PROTEIN-EXPORT PROTEIN SECB"/>
    <property type="match status" value="1"/>
</dbReference>
<dbReference type="Proteomes" id="UP000028302">
    <property type="component" value="Unassembled WGS sequence"/>
</dbReference>